<proteinExistence type="inferred from homology"/>
<comment type="caution">
    <text evidence="6">Lacks conserved residue(s) required for the propagation of feature annotation.</text>
</comment>
<evidence type="ECO:0000256" key="6">
    <source>
        <dbReference type="PROSITE-ProRule" id="PRU00706"/>
    </source>
</evidence>
<dbReference type="STRING" id="1797472.A2215_02255"/>
<evidence type="ECO:0000313" key="9">
    <source>
        <dbReference type="Proteomes" id="UP000178583"/>
    </source>
</evidence>
<dbReference type="SMART" id="SM00562">
    <property type="entry name" value="NDK"/>
    <property type="match status" value="1"/>
</dbReference>
<feature type="domain" description="Nucleoside diphosphate kinase-like" evidence="7">
    <location>
        <begin position="12"/>
        <end position="192"/>
    </location>
</feature>
<keyword evidence="5 8" id="KW-0418">Kinase</keyword>
<accession>A0A1F5E3Q4</accession>
<reference evidence="8 9" key="1">
    <citation type="journal article" date="2016" name="Nat. Commun.">
        <title>Thousands of microbial genomes shed light on interconnected biogeochemical processes in an aquifer system.</title>
        <authorList>
            <person name="Anantharaman K."/>
            <person name="Brown C.T."/>
            <person name="Hug L.A."/>
            <person name="Sharon I."/>
            <person name="Castelle C.J."/>
            <person name="Probst A.J."/>
            <person name="Thomas B.C."/>
            <person name="Singh A."/>
            <person name="Wilkins M.J."/>
            <person name="Karaoz U."/>
            <person name="Brodie E.L."/>
            <person name="Williams K.H."/>
            <person name="Hubbard S.S."/>
            <person name="Banfield J.F."/>
        </authorList>
    </citation>
    <scope>NUCLEOTIDE SEQUENCE [LARGE SCALE GENOMIC DNA]</scope>
</reference>
<evidence type="ECO:0000256" key="2">
    <source>
        <dbReference type="ARBA" id="ARBA00008142"/>
    </source>
</evidence>
<dbReference type="PROSITE" id="PS51374">
    <property type="entry name" value="NDPK_LIKE"/>
    <property type="match status" value="1"/>
</dbReference>
<name>A0A1F5E3Q4_9BACT</name>
<comment type="similarity">
    <text evidence="2 6">Belongs to the NDK family.</text>
</comment>
<dbReference type="GO" id="GO:0004550">
    <property type="term" value="F:nucleoside diphosphate kinase activity"/>
    <property type="evidence" value="ECO:0007669"/>
    <property type="project" value="UniProtKB-EC"/>
</dbReference>
<comment type="cofactor">
    <cofactor evidence="1">
        <name>Mg(2+)</name>
        <dbReference type="ChEBI" id="CHEBI:18420"/>
    </cofactor>
</comment>
<organism evidence="8 9">
    <name type="scientific">Candidatus Berkelbacteria bacterium RIFOXYA2_FULL_43_10</name>
    <dbReference type="NCBI Taxonomy" id="1797472"/>
    <lineage>
        <taxon>Bacteria</taxon>
        <taxon>Candidatus Berkelbacteria</taxon>
    </lineage>
</organism>
<evidence type="ECO:0000256" key="1">
    <source>
        <dbReference type="ARBA" id="ARBA00001946"/>
    </source>
</evidence>
<dbReference type="InterPro" id="IPR036850">
    <property type="entry name" value="NDK-like_dom_sf"/>
</dbReference>
<gene>
    <name evidence="8" type="ORF">A2215_02255</name>
</gene>
<keyword evidence="4" id="KW-0808">Transferase</keyword>
<dbReference type="Pfam" id="PF00334">
    <property type="entry name" value="NDK"/>
    <property type="match status" value="2"/>
</dbReference>
<dbReference type="SUPFAM" id="SSF54919">
    <property type="entry name" value="Nucleoside diphosphate kinase, NDK"/>
    <property type="match status" value="1"/>
</dbReference>
<dbReference type="Gene3D" id="3.30.70.141">
    <property type="entry name" value="Nucleoside diphosphate kinase-like domain"/>
    <property type="match status" value="1"/>
</dbReference>
<dbReference type="EMBL" id="MEZY01000058">
    <property type="protein sequence ID" value="OGD61931.1"/>
    <property type="molecule type" value="Genomic_DNA"/>
</dbReference>
<evidence type="ECO:0000259" key="7">
    <source>
        <dbReference type="SMART" id="SM00562"/>
    </source>
</evidence>
<evidence type="ECO:0000256" key="4">
    <source>
        <dbReference type="ARBA" id="ARBA00022679"/>
    </source>
</evidence>
<dbReference type="InterPro" id="IPR034907">
    <property type="entry name" value="NDK-like_dom"/>
</dbReference>
<dbReference type="Proteomes" id="UP000178583">
    <property type="component" value="Unassembled WGS sequence"/>
</dbReference>
<dbReference type="CDD" id="cd04413">
    <property type="entry name" value="NDPk_I"/>
    <property type="match status" value="1"/>
</dbReference>
<comment type="caution">
    <text evidence="8">The sequence shown here is derived from an EMBL/GenBank/DDBJ whole genome shotgun (WGS) entry which is preliminary data.</text>
</comment>
<dbReference type="PANTHER" id="PTHR11349">
    <property type="entry name" value="NUCLEOSIDE DIPHOSPHATE KINASE"/>
    <property type="match status" value="1"/>
</dbReference>
<evidence type="ECO:0000256" key="5">
    <source>
        <dbReference type="ARBA" id="ARBA00022777"/>
    </source>
</evidence>
<dbReference type="AlphaFoldDB" id="A0A1F5E3Q4"/>
<evidence type="ECO:0000256" key="3">
    <source>
        <dbReference type="ARBA" id="ARBA00012966"/>
    </source>
</evidence>
<dbReference type="EC" id="2.7.4.6" evidence="3"/>
<evidence type="ECO:0000313" key="8">
    <source>
        <dbReference type="EMBL" id="OGD61931.1"/>
    </source>
</evidence>
<protein>
    <recommendedName>
        <fullName evidence="3">nucleoside-diphosphate kinase</fullName>
        <ecNumber evidence="3">2.7.4.6</ecNumber>
    </recommendedName>
</protein>
<sequence>MGKNVKQKGPAYERSFVMVKPDGVQRGLIGEVVSRFEKRGLKVVAMKMVKPSLEHIDEHYPKDEEWIGRLGDKGFNVFKEYGIDPKKLMGTDDRKEAGEMVRGWLVDYLNEAPVVAMIIEGIHAIDMVRKIAGTTLPSKAEIGTIRGDFSVDSPAAANLEKRAIKNILHASENKEEAEHEIAHWFSREEIFDDYARAEHGVMFNE</sequence>